<organism evidence="6">
    <name type="scientific">marine sediment metagenome</name>
    <dbReference type="NCBI Taxonomy" id="412755"/>
    <lineage>
        <taxon>unclassified sequences</taxon>
        <taxon>metagenomes</taxon>
        <taxon>ecological metagenomes</taxon>
    </lineage>
</organism>
<dbReference type="GO" id="GO:0046872">
    <property type="term" value="F:metal ion binding"/>
    <property type="evidence" value="ECO:0007669"/>
    <property type="project" value="UniProtKB-KW"/>
</dbReference>
<evidence type="ECO:0000259" key="5">
    <source>
        <dbReference type="PROSITE" id="PS51379"/>
    </source>
</evidence>
<dbReference type="InterPro" id="IPR017896">
    <property type="entry name" value="4Fe4S_Fe-S-bd"/>
</dbReference>
<evidence type="ECO:0000256" key="4">
    <source>
        <dbReference type="ARBA" id="ARBA00023014"/>
    </source>
</evidence>
<name>X0VMZ3_9ZZZZ</name>
<dbReference type="GO" id="GO:0051539">
    <property type="term" value="F:4 iron, 4 sulfur cluster binding"/>
    <property type="evidence" value="ECO:0007669"/>
    <property type="project" value="UniProtKB-KW"/>
</dbReference>
<gene>
    <name evidence="6" type="ORF">S01H1_43741</name>
</gene>
<dbReference type="Gene3D" id="3.30.70.20">
    <property type="match status" value="2"/>
</dbReference>
<dbReference type="PROSITE" id="PS51379">
    <property type="entry name" value="4FE4S_FER_2"/>
    <property type="match status" value="2"/>
</dbReference>
<dbReference type="EMBL" id="BARS01027873">
    <property type="protein sequence ID" value="GAG01921.1"/>
    <property type="molecule type" value="Genomic_DNA"/>
</dbReference>
<dbReference type="AlphaFoldDB" id="X0VMZ3"/>
<comment type="caution">
    <text evidence="6">The sequence shown here is derived from an EMBL/GenBank/DDBJ whole genome shotgun (WGS) entry which is preliminary data.</text>
</comment>
<feature type="domain" description="4Fe-4S ferredoxin-type" evidence="5">
    <location>
        <begin position="95"/>
        <end position="124"/>
    </location>
</feature>
<dbReference type="Pfam" id="PF13237">
    <property type="entry name" value="Fer4_10"/>
    <property type="match status" value="1"/>
</dbReference>
<reference evidence="6" key="1">
    <citation type="journal article" date="2014" name="Front. Microbiol.">
        <title>High frequency of phylogenetically diverse reductive dehalogenase-homologous genes in deep subseafloor sedimentary metagenomes.</title>
        <authorList>
            <person name="Kawai M."/>
            <person name="Futagami T."/>
            <person name="Toyoda A."/>
            <person name="Takaki Y."/>
            <person name="Nishi S."/>
            <person name="Hori S."/>
            <person name="Arai W."/>
            <person name="Tsubouchi T."/>
            <person name="Morono Y."/>
            <person name="Uchiyama I."/>
            <person name="Ito T."/>
            <person name="Fujiyama A."/>
            <person name="Inagaki F."/>
            <person name="Takami H."/>
        </authorList>
    </citation>
    <scope>NUCLEOTIDE SEQUENCE</scope>
    <source>
        <strain evidence="6">Expedition CK06-06</strain>
    </source>
</reference>
<keyword evidence="1" id="KW-0004">4Fe-4S</keyword>
<keyword evidence="3" id="KW-0408">Iron</keyword>
<dbReference type="SUPFAM" id="SSF54862">
    <property type="entry name" value="4Fe-4S ferredoxins"/>
    <property type="match status" value="1"/>
</dbReference>
<evidence type="ECO:0000256" key="2">
    <source>
        <dbReference type="ARBA" id="ARBA00022723"/>
    </source>
</evidence>
<dbReference type="PANTHER" id="PTHR43687:SF1">
    <property type="entry name" value="FERREDOXIN III"/>
    <property type="match status" value="1"/>
</dbReference>
<feature type="domain" description="4Fe-4S ferredoxin-type" evidence="5">
    <location>
        <begin position="126"/>
        <end position="155"/>
    </location>
</feature>
<proteinExistence type="predicted"/>
<evidence type="ECO:0000313" key="6">
    <source>
        <dbReference type="EMBL" id="GAG01921.1"/>
    </source>
</evidence>
<evidence type="ECO:0000256" key="1">
    <source>
        <dbReference type="ARBA" id="ARBA00022485"/>
    </source>
</evidence>
<protein>
    <recommendedName>
        <fullName evidence="5">4Fe-4S ferredoxin-type domain-containing protein</fullName>
    </recommendedName>
</protein>
<dbReference type="InterPro" id="IPR050572">
    <property type="entry name" value="Fe-S_Ferredoxin"/>
</dbReference>
<keyword evidence="4" id="KW-0411">Iron-sulfur</keyword>
<keyword evidence="2" id="KW-0479">Metal-binding</keyword>
<dbReference type="PANTHER" id="PTHR43687">
    <property type="entry name" value="ADENYLYLSULFATE REDUCTASE, BETA SUBUNIT"/>
    <property type="match status" value="1"/>
</dbReference>
<evidence type="ECO:0000256" key="3">
    <source>
        <dbReference type="ARBA" id="ARBA00023004"/>
    </source>
</evidence>
<accession>X0VMZ3</accession>
<sequence length="165" mass="18412">MQGLPDEGNFTCIGMGPGMYKWERWPDTYRGGVQFLTPDEAKEVVTKLNKKGLVQSIYTFGTPYLGGLCNCDYPDCGAIRMRLDYGAKILWKGHYVAQIDPELCNGCASCIHRCQFKALNFVPNRNKAHIEATECFGCGLCVTECDQDAITLVERSSLPALVNEW</sequence>